<gene>
    <name evidence="5" type="ORF">K239x_10830</name>
</gene>
<name>A0A517NPU1_9BACT</name>
<dbReference type="AlphaFoldDB" id="A0A517NPU1"/>
<evidence type="ECO:0000313" key="5">
    <source>
        <dbReference type="EMBL" id="QDT09138.1"/>
    </source>
</evidence>
<dbReference type="InterPro" id="IPR054579">
    <property type="entry name" value="GCE-like_dom"/>
</dbReference>
<dbReference type="InterPro" id="IPR029058">
    <property type="entry name" value="AB_hydrolase_fold"/>
</dbReference>
<dbReference type="Proteomes" id="UP000319817">
    <property type="component" value="Chromosome"/>
</dbReference>
<dbReference type="Gene3D" id="3.40.50.1820">
    <property type="entry name" value="alpha/beta hydrolase"/>
    <property type="match status" value="1"/>
</dbReference>
<evidence type="ECO:0000256" key="1">
    <source>
        <dbReference type="ARBA" id="ARBA00022487"/>
    </source>
</evidence>
<dbReference type="PANTHER" id="PTHR22946:SF8">
    <property type="entry name" value="ACETYL XYLAN ESTERASE DOMAIN-CONTAINING PROTEIN"/>
    <property type="match status" value="1"/>
</dbReference>
<organism evidence="5 6">
    <name type="scientific">Stieleria marina</name>
    <dbReference type="NCBI Taxonomy" id="1930275"/>
    <lineage>
        <taxon>Bacteria</taxon>
        <taxon>Pseudomonadati</taxon>
        <taxon>Planctomycetota</taxon>
        <taxon>Planctomycetia</taxon>
        <taxon>Pirellulales</taxon>
        <taxon>Pirellulaceae</taxon>
        <taxon>Stieleria</taxon>
    </lineage>
</organism>
<dbReference type="SUPFAM" id="SSF53474">
    <property type="entry name" value="alpha/beta-Hydrolases"/>
    <property type="match status" value="1"/>
</dbReference>
<evidence type="ECO:0000313" key="6">
    <source>
        <dbReference type="Proteomes" id="UP000319817"/>
    </source>
</evidence>
<keyword evidence="1" id="KW-0719">Serine esterase</keyword>
<feature type="domain" description="4-O-methyl-glucuronoyl methylesterase-like" evidence="4">
    <location>
        <begin position="217"/>
        <end position="298"/>
    </location>
</feature>
<dbReference type="InterPro" id="IPR050261">
    <property type="entry name" value="FrsA_esterase"/>
</dbReference>
<keyword evidence="2" id="KW-0732">Signal</keyword>
<dbReference type="Pfam" id="PF22244">
    <property type="entry name" value="GCE_fung"/>
    <property type="match status" value="1"/>
</dbReference>
<proteinExistence type="predicted"/>
<sequence length="714" mass="78799">MLTVGFVSAVLCTDLTAQEAAKSDADQSSLASSLRVLPADTVPDDKRLGELKTLNGHFPFKVPDNPGQWYARADELRQRVLIANGLWPMPAKTPLQAVLHGKVKRPGFTVERVYFQSLPGHYVTGLLFRPQMPSADPRPGVLSPHGHGGRQMQLSDEAIQQQLQIGGEHFAASGSMPKLARCAQLARMGCVTFIFDMLGYEDSIQIEFEAAHRHASARPNEARSEGAGDWVFFSPDADLHLQSIMGLQTWNAIRALDFLASLPDVDADRLAVTGGSGGGTQSILLGAIDDRIKVSFPNGMVSTSMQGGCYCENCNFLRVGTGNVELAALFAPKPQAMTAADDWTRDMMKDGYPELRWLYAMLGNEEDVYCREMLHFKHNYNYVTRATMYHWMNRHLKLGLDDPVIESDYKPLAKAETTVWTDVHAAPLKKGPEHEREVCRWLYEQAQAEIRKWEPTKIRDTALPTLFGVDRPPMRLGFAGNDELKFQSVGKANIDSLVVERGLLSNSNRGSKLPMLVVRGNNSAAKRVVVWTHGRGKNAAFDEAGKPSTTLKTLCETATVLLPDLLGQGEFNASEDSVTHQRLIDDKRSYSAFTFGYNRTLVSQRVNDLFDVIGFAHQTKGASVRLMASGGAVPWAAAAAAFLSDQQLSKTLFDTQDFRFGDVQTYRDANFVPGSVKYGDLPVLLELCPGELRTEKDDSSTDFDSADNLKWLAS</sequence>
<protein>
    <submittedName>
        <fullName evidence="5">Acetyl xylan esterase (AXE1)</fullName>
    </submittedName>
</protein>
<dbReference type="GO" id="GO:0052689">
    <property type="term" value="F:carboxylic ester hydrolase activity"/>
    <property type="evidence" value="ECO:0007669"/>
    <property type="project" value="UniProtKB-KW"/>
</dbReference>
<evidence type="ECO:0000256" key="2">
    <source>
        <dbReference type="ARBA" id="ARBA00022729"/>
    </source>
</evidence>
<dbReference type="PANTHER" id="PTHR22946">
    <property type="entry name" value="DIENELACTONE HYDROLASE DOMAIN-CONTAINING PROTEIN-RELATED"/>
    <property type="match status" value="1"/>
</dbReference>
<evidence type="ECO:0000259" key="4">
    <source>
        <dbReference type="Pfam" id="PF22244"/>
    </source>
</evidence>
<keyword evidence="3" id="KW-0378">Hydrolase</keyword>
<accession>A0A517NPU1</accession>
<reference evidence="5 6" key="1">
    <citation type="submission" date="2019-02" db="EMBL/GenBank/DDBJ databases">
        <title>Deep-cultivation of Planctomycetes and their phenomic and genomic characterization uncovers novel biology.</title>
        <authorList>
            <person name="Wiegand S."/>
            <person name="Jogler M."/>
            <person name="Boedeker C."/>
            <person name="Pinto D."/>
            <person name="Vollmers J."/>
            <person name="Rivas-Marin E."/>
            <person name="Kohn T."/>
            <person name="Peeters S.H."/>
            <person name="Heuer A."/>
            <person name="Rast P."/>
            <person name="Oberbeckmann S."/>
            <person name="Bunk B."/>
            <person name="Jeske O."/>
            <person name="Meyerdierks A."/>
            <person name="Storesund J.E."/>
            <person name="Kallscheuer N."/>
            <person name="Luecker S."/>
            <person name="Lage O.M."/>
            <person name="Pohl T."/>
            <person name="Merkel B.J."/>
            <person name="Hornburger P."/>
            <person name="Mueller R.-W."/>
            <person name="Bruemmer F."/>
            <person name="Labrenz M."/>
            <person name="Spormann A.M."/>
            <person name="Op den Camp H."/>
            <person name="Overmann J."/>
            <person name="Amann R."/>
            <person name="Jetten M.S.M."/>
            <person name="Mascher T."/>
            <person name="Medema M.H."/>
            <person name="Devos D.P."/>
            <person name="Kaster A.-K."/>
            <person name="Ovreas L."/>
            <person name="Rohde M."/>
            <person name="Galperin M.Y."/>
            <person name="Jogler C."/>
        </authorList>
    </citation>
    <scope>NUCLEOTIDE SEQUENCE [LARGE SCALE GENOMIC DNA]</scope>
    <source>
        <strain evidence="5 6">K23_9</strain>
    </source>
</reference>
<evidence type="ECO:0000256" key="3">
    <source>
        <dbReference type="ARBA" id="ARBA00022801"/>
    </source>
</evidence>
<keyword evidence="6" id="KW-1185">Reference proteome</keyword>
<dbReference type="EMBL" id="CP036526">
    <property type="protein sequence ID" value="QDT09138.1"/>
    <property type="molecule type" value="Genomic_DNA"/>
</dbReference>